<evidence type="ECO:0000256" key="15">
    <source>
        <dbReference type="ARBA" id="ARBA00023008"/>
    </source>
</evidence>
<evidence type="ECO:0000256" key="16">
    <source>
        <dbReference type="ARBA" id="ARBA00023065"/>
    </source>
</evidence>
<dbReference type="InterPro" id="IPR027256">
    <property type="entry name" value="P-typ_ATPase_IB"/>
</dbReference>
<evidence type="ECO:0000256" key="8">
    <source>
        <dbReference type="ARBA" id="ARBA00022723"/>
    </source>
</evidence>
<dbReference type="InterPro" id="IPR023214">
    <property type="entry name" value="HAD_sf"/>
</dbReference>
<evidence type="ECO:0000313" key="22">
    <source>
        <dbReference type="EMBL" id="GBR74627.1"/>
    </source>
</evidence>
<dbReference type="InterPro" id="IPR036163">
    <property type="entry name" value="HMA_dom_sf"/>
</dbReference>
<dbReference type="FunFam" id="2.70.150.10:FF:000020">
    <property type="entry name" value="Copper-exporting P-type ATPase A"/>
    <property type="match status" value="1"/>
</dbReference>
<evidence type="ECO:0000256" key="2">
    <source>
        <dbReference type="ARBA" id="ARBA00006024"/>
    </source>
</evidence>
<dbReference type="AlphaFoldDB" id="A0A388TDT7"/>
<dbReference type="EMBL" id="BGZN01000061">
    <property type="protein sequence ID" value="GBR74627.1"/>
    <property type="molecule type" value="Genomic_DNA"/>
</dbReference>
<dbReference type="SUPFAM" id="SSF81653">
    <property type="entry name" value="Calcium ATPase, transduction domain A"/>
    <property type="match status" value="1"/>
</dbReference>
<dbReference type="PROSITE" id="PS01047">
    <property type="entry name" value="HMA_1"/>
    <property type="match status" value="1"/>
</dbReference>
<evidence type="ECO:0000256" key="19">
    <source>
        <dbReference type="ARBA" id="ARBA00049289"/>
    </source>
</evidence>
<keyword evidence="15" id="KW-0186">Copper</keyword>
<dbReference type="Pfam" id="PF00122">
    <property type="entry name" value="E1-E2_ATPase"/>
    <property type="match status" value="1"/>
</dbReference>
<dbReference type="InterPro" id="IPR008250">
    <property type="entry name" value="ATPase_P-typ_transduc_dom_A_sf"/>
</dbReference>
<dbReference type="NCBIfam" id="TIGR01525">
    <property type="entry name" value="ATPase-IB_hvy"/>
    <property type="match status" value="1"/>
</dbReference>
<dbReference type="Proteomes" id="UP000269352">
    <property type="component" value="Unassembled WGS sequence"/>
</dbReference>
<feature type="transmembrane region" description="Helical" evidence="20">
    <location>
        <begin position="368"/>
        <end position="389"/>
    </location>
</feature>
<dbReference type="Pfam" id="PF00702">
    <property type="entry name" value="Hydrolase"/>
    <property type="match status" value="1"/>
</dbReference>
<evidence type="ECO:0000256" key="13">
    <source>
        <dbReference type="ARBA" id="ARBA00022967"/>
    </source>
</evidence>
<evidence type="ECO:0000256" key="12">
    <source>
        <dbReference type="ARBA" id="ARBA00022842"/>
    </source>
</evidence>
<protein>
    <recommendedName>
        <fullName evidence="3">P-type Cu(+) transporter</fullName>
        <ecNumber evidence="3">7.2.2.8</ecNumber>
    </recommendedName>
    <alternativeName>
        <fullName evidence="18">Cu(+)-exporting ATPase</fullName>
    </alternativeName>
</protein>
<evidence type="ECO:0000256" key="6">
    <source>
        <dbReference type="ARBA" id="ARBA00022553"/>
    </source>
</evidence>
<organism evidence="22 23">
    <name type="scientific">Termititenax aidoneus</name>
    <dbReference type="NCBI Taxonomy" id="2218524"/>
    <lineage>
        <taxon>Bacteria</taxon>
        <taxon>Bacillati</taxon>
        <taxon>Candidatus Margulisiibacteriota</taxon>
        <taxon>Candidatus Termititenacia</taxon>
        <taxon>Candidatus Termititenacales</taxon>
        <taxon>Candidatus Termititenacaceae</taxon>
        <taxon>Candidatus Termititenax</taxon>
    </lineage>
</organism>
<keyword evidence="8 20" id="KW-0479">Metal-binding</keyword>
<evidence type="ECO:0000256" key="4">
    <source>
        <dbReference type="ARBA" id="ARBA00022448"/>
    </source>
</evidence>
<keyword evidence="5 20" id="KW-1003">Cell membrane</keyword>
<dbReference type="SUPFAM" id="SSF55008">
    <property type="entry name" value="HMA, heavy metal-associated domain"/>
    <property type="match status" value="1"/>
</dbReference>
<keyword evidence="12" id="KW-0460">Magnesium</keyword>
<feature type="transmembrane region" description="Helical" evidence="20">
    <location>
        <begin position="340"/>
        <end position="362"/>
    </location>
</feature>
<feature type="transmembrane region" description="Helical" evidence="20">
    <location>
        <begin position="681"/>
        <end position="698"/>
    </location>
</feature>
<dbReference type="FunFam" id="3.30.70.100:FF:000005">
    <property type="entry name" value="Copper-exporting P-type ATPase A"/>
    <property type="match status" value="1"/>
</dbReference>
<keyword evidence="16" id="KW-0406">Ion transport</keyword>
<dbReference type="PROSITE" id="PS01229">
    <property type="entry name" value="COF_2"/>
    <property type="match status" value="1"/>
</dbReference>
<dbReference type="PROSITE" id="PS50846">
    <property type="entry name" value="HMA_2"/>
    <property type="match status" value="1"/>
</dbReference>
<gene>
    <name evidence="22" type="primary">copA</name>
    <name evidence="22" type="ORF">NO1_1770</name>
</gene>
<dbReference type="PANTHER" id="PTHR43520:SF8">
    <property type="entry name" value="P-TYPE CU(+) TRANSPORTER"/>
    <property type="match status" value="1"/>
</dbReference>
<keyword evidence="6" id="KW-0597">Phosphoprotein</keyword>
<proteinExistence type="inferred from homology"/>
<dbReference type="InterPro" id="IPR018303">
    <property type="entry name" value="ATPase_P-typ_P_site"/>
</dbReference>
<feature type="transmembrane region" description="Helical" evidence="20">
    <location>
        <begin position="119"/>
        <end position="137"/>
    </location>
</feature>
<dbReference type="InterPro" id="IPR023298">
    <property type="entry name" value="ATPase_P-typ_TM_dom_sf"/>
</dbReference>
<evidence type="ECO:0000256" key="11">
    <source>
        <dbReference type="ARBA" id="ARBA00022840"/>
    </source>
</evidence>
<dbReference type="Gene3D" id="3.40.50.1000">
    <property type="entry name" value="HAD superfamily/HAD-like"/>
    <property type="match status" value="1"/>
</dbReference>
<dbReference type="Pfam" id="PF00403">
    <property type="entry name" value="HMA"/>
    <property type="match status" value="1"/>
</dbReference>
<evidence type="ECO:0000256" key="10">
    <source>
        <dbReference type="ARBA" id="ARBA00022796"/>
    </source>
</evidence>
<evidence type="ECO:0000259" key="21">
    <source>
        <dbReference type="PROSITE" id="PS50846"/>
    </source>
</evidence>
<feature type="transmembrane region" description="Helical" evidence="20">
    <location>
        <begin position="704"/>
        <end position="722"/>
    </location>
</feature>
<evidence type="ECO:0000313" key="23">
    <source>
        <dbReference type="Proteomes" id="UP000269352"/>
    </source>
</evidence>
<keyword evidence="10" id="KW-0187">Copper transport</keyword>
<accession>A0A388TDT7</accession>
<dbReference type="SUPFAM" id="SSF56784">
    <property type="entry name" value="HAD-like"/>
    <property type="match status" value="1"/>
</dbReference>
<dbReference type="SUPFAM" id="SSF81665">
    <property type="entry name" value="Calcium ATPase, transmembrane domain M"/>
    <property type="match status" value="1"/>
</dbReference>
<evidence type="ECO:0000256" key="3">
    <source>
        <dbReference type="ARBA" id="ARBA00012517"/>
    </source>
</evidence>
<dbReference type="InterPro" id="IPR006121">
    <property type="entry name" value="HMA_dom"/>
</dbReference>
<keyword evidence="23" id="KW-1185">Reference proteome</keyword>
<evidence type="ECO:0000256" key="7">
    <source>
        <dbReference type="ARBA" id="ARBA00022692"/>
    </source>
</evidence>
<keyword evidence="7 20" id="KW-0812">Transmembrane</keyword>
<sequence length="731" mass="76936">MKIIFNIGGMSCAGCAKAIETTVAKLDGVQSAAVNLATEKAAITYEPQQITLARIQAAIEKLGYQVLAKPLEKDEASRALWRKFLLAAVFTLPLFYLAMGPMLFPNIYLPGFIQPQEHALRYALAQLILVVPIILAGRKFYTGGLRALSKFSPNMDSLIAVGTAAALAYSIYNIYALSHGAPHAVHALYFETAGVIITLVLLGKTLEAAAKARASSAIQKLLQLAPPTALIVRNEQEIEIPVSEVQIGDIAIVKPGARIPVDGEVTDGRSAVDESMLTGESLPVEKKNGDAVYAGTLNTTGLLEFRAGKIGETTALAQIIKLVENAQNSKAPIASLADVVSGYFVAFILICALLTGLGWLIFTRDPAAALTNAVAVLVIACPCALGLATPTALTVGSGKGAEHGILIKSGAALENARQLDTVILDKTGTLTAGQPRVTDIFPANGVAGDYLLQTAAAVEKNSEHPLAQAIVRRAQERGLLNTGASEFIAVPGRGIQAKLNGSVVLAGNFIFMAENNISTAELAGAVDQIVTDGKSSIYVARDGQLLGMLALADTVRPESRAAVARLQKMGVHVVMLTGDNKKTAALIAQQVGIVDYTAEVLPQNKLDELRKRQLLHKKVAMVGDGINDAPALAQADVGIALGSGADVAIESADIVIMRNDLSAVPAAIELSRRTIRNIKQNLFWAFGYNVICLPLAAAGQLDPMLAAAAMSFSSVSVVLNALRLKRVRLTA</sequence>
<feature type="domain" description="HMA" evidence="21">
    <location>
        <begin position="1"/>
        <end position="67"/>
    </location>
</feature>
<feature type="transmembrane region" description="Helical" evidence="20">
    <location>
        <begin position="80"/>
        <end position="99"/>
    </location>
</feature>
<feature type="transmembrane region" description="Helical" evidence="20">
    <location>
        <begin position="158"/>
        <end position="178"/>
    </location>
</feature>
<comment type="subcellular location">
    <subcellularLocation>
        <location evidence="1">Cell membrane</location>
        <topology evidence="1">Multi-pass membrane protein</topology>
    </subcellularLocation>
</comment>
<dbReference type="SFLD" id="SFLDG00002">
    <property type="entry name" value="C1.7:_P-type_atpase_like"/>
    <property type="match status" value="1"/>
</dbReference>
<dbReference type="InterPro" id="IPR044492">
    <property type="entry name" value="P_typ_ATPase_HD_dom"/>
</dbReference>
<evidence type="ECO:0000256" key="17">
    <source>
        <dbReference type="ARBA" id="ARBA00023136"/>
    </source>
</evidence>
<dbReference type="GO" id="GO:0043682">
    <property type="term" value="F:P-type divalent copper transporter activity"/>
    <property type="evidence" value="ECO:0007669"/>
    <property type="project" value="TreeGrafter"/>
</dbReference>
<comment type="caution">
    <text evidence="22">The sequence shown here is derived from an EMBL/GenBank/DDBJ whole genome shotgun (WGS) entry which is preliminary data.</text>
</comment>
<keyword evidence="9 20" id="KW-0547">Nucleotide-binding</keyword>
<dbReference type="SFLD" id="SFLDS00003">
    <property type="entry name" value="Haloacid_Dehalogenase"/>
    <property type="match status" value="1"/>
</dbReference>
<keyword evidence="4" id="KW-0813">Transport</keyword>
<dbReference type="GO" id="GO:0005886">
    <property type="term" value="C:plasma membrane"/>
    <property type="evidence" value="ECO:0007669"/>
    <property type="project" value="UniProtKB-SubCell"/>
</dbReference>
<comment type="similarity">
    <text evidence="2 20">Belongs to the cation transport ATPase (P-type) (TC 3.A.3) family. Type IB subfamily.</text>
</comment>
<dbReference type="GO" id="GO:0005524">
    <property type="term" value="F:ATP binding"/>
    <property type="evidence" value="ECO:0007669"/>
    <property type="project" value="UniProtKB-UniRule"/>
</dbReference>
<name>A0A388TDT7_TERA1</name>
<dbReference type="PANTHER" id="PTHR43520">
    <property type="entry name" value="ATP7, ISOFORM B"/>
    <property type="match status" value="1"/>
</dbReference>
<dbReference type="FunFam" id="3.40.50.1000:FF:000144">
    <property type="entry name" value="copper-transporting ATPase 1 isoform X2"/>
    <property type="match status" value="1"/>
</dbReference>
<keyword evidence="17 20" id="KW-0472">Membrane</keyword>
<reference evidence="22 23" key="1">
    <citation type="journal article" date="2019" name="ISME J.">
        <title>Genome analyses of uncultured TG2/ZB3 bacteria in 'Margulisbacteria' specifically attached to ectosymbiotic spirochetes of protists in the termite gut.</title>
        <authorList>
            <person name="Utami Y.D."/>
            <person name="Kuwahara H."/>
            <person name="Igai K."/>
            <person name="Murakami T."/>
            <person name="Sugaya K."/>
            <person name="Morikawa T."/>
            <person name="Nagura Y."/>
            <person name="Yuki M."/>
            <person name="Deevong P."/>
            <person name="Inoue T."/>
            <person name="Kihara K."/>
            <person name="Lo N."/>
            <person name="Yamada A."/>
            <person name="Ohkuma M."/>
            <person name="Hongoh Y."/>
        </authorList>
    </citation>
    <scope>NUCLEOTIDE SEQUENCE [LARGE SCALE GENOMIC DNA]</scope>
    <source>
        <strain evidence="22">NkOx7-01</strain>
    </source>
</reference>
<evidence type="ECO:0000256" key="14">
    <source>
        <dbReference type="ARBA" id="ARBA00022989"/>
    </source>
</evidence>
<dbReference type="GO" id="GO:0016887">
    <property type="term" value="F:ATP hydrolysis activity"/>
    <property type="evidence" value="ECO:0007669"/>
    <property type="project" value="InterPro"/>
</dbReference>
<evidence type="ECO:0000256" key="9">
    <source>
        <dbReference type="ARBA" id="ARBA00022741"/>
    </source>
</evidence>
<dbReference type="PRINTS" id="PR00119">
    <property type="entry name" value="CATATPASE"/>
</dbReference>
<comment type="catalytic activity">
    <reaction evidence="19">
        <text>Cu(+)(in) + ATP + H2O = Cu(+)(out) + ADP + phosphate + H(+)</text>
        <dbReference type="Rhea" id="RHEA:25792"/>
        <dbReference type="ChEBI" id="CHEBI:15377"/>
        <dbReference type="ChEBI" id="CHEBI:15378"/>
        <dbReference type="ChEBI" id="CHEBI:30616"/>
        <dbReference type="ChEBI" id="CHEBI:43474"/>
        <dbReference type="ChEBI" id="CHEBI:49552"/>
        <dbReference type="ChEBI" id="CHEBI:456216"/>
        <dbReference type="EC" id="7.2.2.8"/>
    </reaction>
</comment>
<dbReference type="Gene3D" id="2.70.150.10">
    <property type="entry name" value="Calcium-transporting ATPase, cytoplasmic transduction domain A"/>
    <property type="match status" value="1"/>
</dbReference>
<dbReference type="EC" id="7.2.2.8" evidence="3"/>
<dbReference type="GO" id="GO:0140581">
    <property type="term" value="F:P-type monovalent copper transporter activity"/>
    <property type="evidence" value="ECO:0007669"/>
    <property type="project" value="UniProtKB-EC"/>
</dbReference>
<dbReference type="PRINTS" id="PR00943">
    <property type="entry name" value="CUATPASE"/>
</dbReference>
<dbReference type="InterPro" id="IPR001757">
    <property type="entry name" value="P_typ_ATPase"/>
</dbReference>
<dbReference type="GO" id="GO:0055070">
    <property type="term" value="P:copper ion homeostasis"/>
    <property type="evidence" value="ECO:0007669"/>
    <property type="project" value="TreeGrafter"/>
</dbReference>
<dbReference type="GO" id="GO:0005507">
    <property type="term" value="F:copper ion binding"/>
    <property type="evidence" value="ECO:0007669"/>
    <property type="project" value="TreeGrafter"/>
</dbReference>
<dbReference type="CDD" id="cd00371">
    <property type="entry name" value="HMA"/>
    <property type="match status" value="1"/>
</dbReference>
<keyword evidence="14 20" id="KW-1133">Transmembrane helix</keyword>
<dbReference type="SFLD" id="SFLDF00027">
    <property type="entry name" value="p-type_atpase"/>
    <property type="match status" value="1"/>
</dbReference>
<dbReference type="InterPro" id="IPR023299">
    <property type="entry name" value="ATPase_P-typ_cyto_dom_N"/>
</dbReference>
<dbReference type="NCBIfam" id="TIGR01494">
    <property type="entry name" value="ATPase_P-type"/>
    <property type="match status" value="1"/>
</dbReference>
<keyword evidence="11 20" id="KW-0067">ATP-binding</keyword>
<dbReference type="NCBIfam" id="TIGR01511">
    <property type="entry name" value="ATPase-IB1_Cu"/>
    <property type="match status" value="1"/>
</dbReference>
<evidence type="ECO:0000256" key="1">
    <source>
        <dbReference type="ARBA" id="ARBA00004651"/>
    </source>
</evidence>
<dbReference type="Gene3D" id="3.30.70.100">
    <property type="match status" value="1"/>
</dbReference>
<keyword evidence="13" id="KW-1278">Translocase</keyword>
<evidence type="ECO:0000256" key="5">
    <source>
        <dbReference type="ARBA" id="ARBA00022475"/>
    </source>
</evidence>
<dbReference type="CDD" id="cd02094">
    <property type="entry name" value="P-type_ATPase_Cu-like"/>
    <property type="match status" value="1"/>
</dbReference>
<dbReference type="InterPro" id="IPR059000">
    <property type="entry name" value="ATPase_P-type_domA"/>
</dbReference>
<dbReference type="PROSITE" id="PS00154">
    <property type="entry name" value="ATPASE_E1_E2"/>
    <property type="match status" value="1"/>
</dbReference>
<dbReference type="InterPro" id="IPR017969">
    <property type="entry name" value="Heavy-metal-associated_CS"/>
</dbReference>
<feature type="transmembrane region" description="Helical" evidence="20">
    <location>
        <begin position="184"/>
        <end position="203"/>
    </location>
</feature>
<evidence type="ECO:0000256" key="20">
    <source>
        <dbReference type="RuleBase" id="RU362081"/>
    </source>
</evidence>
<evidence type="ECO:0000256" key="18">
    <source>
        <dbReference type="ARBA" id="ARBA00033239"/>
    </source>
</evidence>
<dbReference type="Gene3D" id="3.40.1110.10">
    <property type="entry name" value="Calcium-transporting ATPase, cytoplasmic domain N"/>
    <property type="match status" value="1"/>
</dbReference>
<dbReference type="InterPro" id="IPR036412">
    <property type="entry name" value="HAD-like_sf"/>
</dbReference>